<evidence type="ECO:0000259" key="7">
    <source>
        <dbReference type="PROSITE" id="PS51324"/>
    </source>
</evidence>
<accession>A0A8T0EZR4</accession>
<dbReference type="EMBL" id="JABXBU010001537">
    <property type="protein sequence ID" value="KAF8784051.1"/>
    <property type="molecule type" value="Genomic_DNA"/>
</dbReference>
<comment type="cofactor">
    <cofactor evidence="1 6">
        <name>FAD</name>
        <dbReference type="ChEBI" id="CHEBI:57692"/>
    </cofactor>
</comment>
<reference evidence="8" key="2">
    <citation type="submission" date="2020-06" db="EMBL/GenBank/DDBJ databases">
        <authorList>
            <person name="Sheffer M."/>
        </authorList>
    </citation>
    <scope>NUCLEOTIDE SEQUENCE</scope>
</reference>
<dbReference type="Gene3D" id="1.20.120.310">
    <property type="entry name" value="ERV/ALR sulfhydryl oxidase domain"/>
    <property type="match status" value="1"/>
</dbReference>
<dbReference type="GO" id="GO:0016972">
    <property type="term" value="F:thiol oxidase activity"/>
    <property type="evidence" value="ECO:0007669"/>
    <property type="project" value="UniProtKB-EC"/>
</dbReference>
<evidence type="ECO:0000313" key="8">
    <source>
        <dbReference type="EMBL" id="KAF8784051.1"/>
    </source>
</evidence>
<keyword evidence="2 6" id="KW-0285">Flavoprotein</keyword>
<dbReference type="InterPro" id="IPR036774">
    <property type="entry name" value="ERV/ALR_sulphydryl_oxid_sf"/>
</dbReference>
<comment type="caution">
    <text evidence="8">The sequence shown here is derived from an EMBL/GenBank/DDBJ whole genome shotgun (WGS) entry which is preliminary data.</text>
</comment>
<dbReference type="AlphaFoldDB" id="A0A8T0EZR4"/>
<gene>
    <name evidence="8" type="ORF">HNY73_011718</name>
</gene>
<dbReference type="PROSITE" id="PS51324">
    <property type="entry name" value="ERV_ALR"/>
    <property type="match status" value="1"/>
</dbReference>
<proteinExistence type="predicted"/>
<evidence type="ECO:0000256" key="3">
    <source>
        <dbReference type="ARBA" id="ARBA00022827"/>
    </source>
</evidence>
<keyword evidence="3 6" id="KW-0274">FAD</keyword>
<keyword evidence="4 6" id="KW-0560">Oxidoreductase</keyword>
<evidence type="ECO:0000256" key="2">
    <source>
        <dbReference type="ARBA" id="ARBA00022630"/>
    </source>
</evidence>
<dbReference type="InterPro" id="IPR017905">
    <property type="entry name" value="ERV/ALR_sulphydryl_oxidase"/>
</dbReference>
<sequence length="301" mass="36032">MRHRTFQALRQAYLGNVESDSLLLARSQEKDPLIQRYIDLARKEVDVYVEWNRKPFTSEFRSLPPRQNLEETTFAFLLRTVAIVKDEFYRRCFVKPESSSVTIAWMYLLKQCIFSTLTLLYDVQWTTEKMFLLDNTILDLIHDGRPTALRDLFKALDVPLTRHDLTFAEQHYERLLFLNVGQFGSFFWRMIHWMAEAIEVKKKQDDPDVKLAISIWKHFALESMYRLLRCSICMAHLHTLTDELKSQLTDDTVNYARLWYNIHNRVNSDTFKRFTDNDEIHIYPEEHYKQDADYMHQAFLP</sequence>
<protein>
    <recommendedName>
        <fullName evidence="6">Sulfhydryl oxidase</fullName>
        <ecNumber evidence="6">1.8.3.2</ecNumber>
    </recommendedName>
</protein>
<dbReference type="EC" id="1.8.3.2" evidence="6"/>
<organism evidence="8 9">
    <name type="scientific">Argiope bruennichi</name>
    <name type="common">Wasp spider</name>
    <name type="synonym">Aranea bruennichi</name>
    <dbReference type="NCBI Taxonomy" id="94029"/>
    <lineage>
        <taxon>Eukaryota</taxon>
        <taxon>Metazoa</taxon>
        <taxon>Ecdysozoa</taxon>
        <taxon>Arthropoda</taxon>
        <taxon>Chelicerata</taxon>
        <taxon>Arachnida</taxon>
        <taxon>Araneae</taxon>
        <taxon>Araneomorphae</taxon>
        <taxon>Entelegynae</taxon>
        <taxon>Araneoidea</taxon>
        <taxon>Araneidae</taxon>
        <taxon>Argiope</taxon>
    </lineage>
</organism>
<evidence type="ECO:0000313" key="9">
    <source>
        <dbReference type="Proteomes" id="UP000807504"/>
    </source>
</evidence>
<comment type="catalytic activity">
    <reaction evidence="6">
        <text>2 R'C(R)SH + O2 = R'C(R)S-S(R)CR' + H2O2</text>
        <dbReference type="Rhea" id="RHEA:17357"/>
        <dbReference type="ChEBI" id="CHEBI:15379"/>
        <dbReference type="ChEBI" id="CHEBI:16240"/>
        <dbReference type="ChEBI" id="CHEBI:16520"/>
        <dbReference type="ChEBI" id="CHEBI:17412"/>
        <dbReference type="EC" id="1.8.3.2"/>
    </reaction>
</comment>
<dbReference type="Proteomes" id="UP000807504">
    <property type="component" value="Unassembled WGS sequence"/>
</dbReference>
<keyword evidence="5" id="KW-1015">Disulfide bond</keyword>
<keyword evidence="9" id="KW-1185">Reference proteome</keyword>
<evidence type="ECO:0000256" key="4">
    <source>
        <dbReference type="ARBA" id="ARBA00023002"/>
    </source>
</evidence>
<evidence type="ECO:0000256" key="5">
    <source>
        <dbReference type="ARBA" id="ARBA00023157"/>
    </source>
</evidence>
<feature type="domain" description="ERV/ALR sulfhydryl oxidase" evidence="7">
    <location>
        <begin position="176"/>
        <end position="288"/>
    </location>
</feature>
<dbReference type="SUPFAM" id="SSF69000">
    <property type="entry name" value="FAD-dependent thiol oxidase"/>
    <property type="match status" value="1"/>
</dbReference>
<name>A0A8T0EZR4_ARGBR</name>
<evidence type="ECO:0000256" key="1">
    <source>
        <dbReference type="ARBA" id="ARBA00001974"/>
    </source>
</evidence>
<evidence type="ECO:0000256" key="6">
    <source>
        <dbReference type="RuleBase" id="RU371123"/>
    </source>
</evidence>
<reference evidence="8" key="1">
    <citation type="journal article" date="2020" name="bioRxiv">
        <title>Chromosome-level reference genome of the European wasp spider Argiope bruennichi: a resource for studies on range expansion and evolutionary adaptation.</title>
        <authorList>
            <person name="Sheffer M.M."/>
            <person name="Hoppe A."/>
            <person name="Krehenwinkel H."/>
            <person name="Uhl G."/>
            <person name="Kuss A.W."/>
            <person name="Jensen L."/>
            <person name="Jensen C."/>
            <person name="Gillespie R.G."/>
            <person name="Hoff K.J."/>
            <person name="Prost S."/>
        </authorList>
    </citation>
    <scope>NUCLEOTIDE SEQUENCE</scope>
</reference>